<reference evidence="2" key="1">
    <citation type="journal article" date="2020" name="Nature">
        <title>Giant virus diversity and host interactions through global metagenomics.</title>
        <authorList>
            <person name="Schulz F."/>
            <person name="Roux S."/>
            <person name="Paez-Espino D."/>
            <person name="Jungbluth S."/>
            <person name="Walsh D.A."/>
            <person name="Denef V.J."/>
            <person name="McMahon K.D."/>
            <person name="Konstantinidis K.T."/>
            <person name="Eloe-Fadrosh E.A."/>
            <person name="Kyrpides N.C."/>
            <person name="Woyke T."/>
        </authorList>
    </citation>
    <scope>NUCLEOTIDE SEQUENCE</scope>
    <source>
        <strain evidence="2">GVMAG-M-3300023179-97</strain>
    </source>
</reference>
<protein>
    <submittedName>
        <fullName evidence="2">Uncharacterized protein</fullName>
    </submittedName>
</protein>
<proteinExistence type="predicted"/>
<evidence type="ECO:0000313" key="2">
    <source>
        <dbReference type="EMBL" id="QHT78892.1"/>
    </source>
</evidence>
<feature type="compositionally biased region" description="Basic residues" evidence="1">
    <location>
        <begin position="1"/>
        <end position="16"/>
    </location>
</feature>
<evidence type="ECO:0000256" key="1">
    <source>
        <dbReference type="SAM" id="MobiDB-lite"/>
    </source>
</evidence>
<feature type="compositionally biased region" description="Basic residues" evidence="1">
    <location>
        <begin position="82"/>
        <end position="98"/>
    </location>
</feature>
<accession>A0A6C0HE40</accession>
<feature type="region of interest" description="Disordered" evidence="1">
    <location>
        <begin position="77"/>
        <end position="98"/>
    </location>
</feature>
<dbReference type="EMBL" id="MN739942">
    <property type="protein sequence ID" value="QHT78892.1"/>
    <property type="molecule type" value="Genomic_DNA"/>
</dbReference>
<name>A0A6C0HE40_9ZZZZ</name>
<sequence length="98" mass="10847">MANTRKANRKNRRGGARKNSSSRRGLFRTLYGPIGQALGLTGNVVSSVTNTTRNVAKRAVRGVDNVGLSVTGRANSAIRNLVSRKRRNSRKSRRNNRR</sequence>
<dbReference type="AlphaFoldDB" id="A0A6C0HE40"/>
<feature type="region of interest" description="Disordered" evidence="1">
    <location>
        <begin position="1"/>
        <end position="25"/>
    </location>
</feature>
<organism evidence="2">
    <name type="scientific">viral metagenome</name>
    <dbReference type="NCBI Taxonomy" id="1070528"/>
    <lineage>
        <taxon>unclassified sequences</taxon>
        <taxon>metagenomes</taxon>
        <taxon>organismal metagenomes</taxon>
    </lineage>
</organism>